<proteinExistence type="predicted"/>
<evidence type="ECO:0000259" key="6">
    <source>
        <dbReference type="PROSITE" id="PS50865"/>
    </source>
</evidence>
<protein>
    <submittedName>
        <fullName evidence="7">CSON001819 protein</fullName>
    </submittedName>
</protein>
<evidence type="ECO:0000259" key="5">
    <source>
        <dbReference type="PROSITE" id="PS50280"/>
    </source>
</evidence>
<dbReference type="PROSITE" id="PS50865">
    <property type="entry name" value="ZF_MYND_2"/>
    <property type="match status" value="1"/>
</dbReference>
<dbReference type="Pfam" id="PF01753">
    <property type="entry name" value="zf-MYND"/>
    <property type="match status" value="1"/>
</dbReference>
<evidence type="ECO:0000256" key="3">
    <source>
        <dbReference type="ARBA" id="ARBA00022833"/>
    </source>
</evidence>
<dbReference type="Pfam" id="PF00856">
    <property type="entry name" value="SET"/>
    <property type="match status" value="1"/>
</dbReference>
<evidence type="ECO:0000256" key="2">
    <source>
        <dbReference type="ARBA" id="ARBA00022771"/>
    </source>
</evidence>
<dbReference type="PROSITE" id="PS50280">
    <property type="entry name" value="SET"/>
    <property type="match status" value="1"/>
</dbReference>
<dbReference type="InterPro" id="IPR011990">
    <property type="entry name" value="TPR-like_helical_dom_sf"/>
</dbReference>
<dbReference type="EMBL" id="UFQT01000128">
    <property type="protein sequence ID" value="SSX20578.1"/>
    <property type="molecule type" value="Genomic_DNA"/>
</dbReference>
<accession>A0A336M3K9</accession>
<dbReference type="SUPFAM" id="SSF144232">
    <property type="entry name" value="HIT/MYND zinc finger-like"/>
    <property type="match status" value="1"/>
</dbReference>
<evidence type="ECO:0000256" key="1">
    <source>
        <dbReference type="ARBA" id="ARBA00022723"/>
    </source>
</evidence>
<keyword evidence="1" id="KW-0479">Metal-binding</keyword>
<dbReference type="VEuPathDB" id="VectorBase:CSON001819"/>
<evidence type="ECO:0000313" key="7">
    <source>
        <dbReference type="EMBL" id="SSX20578.1"/>
    </source>
</evidence>
<gene>
    <name evidence="7" type="primary">CSON001819</name>
</gene>
<dbReference type="GO" id="GO:0008270">
    <property type="term" value="F:zinc ion binding"/>
    <property type="evidence" value="ECO:0007669"/>
    <property type="project" value="UniProtKB-KW"/>
</dbReference>
<dbReference type="SUPFAM" id="SSF82199">
    <property type="entry name" value="SET domain"/>
    <property type="match status" value="1"/>
</dbReference>
<evidence type="ECO:0000256" key="4">
    <source>
        <dbReference type="PROSITE-ProRule" id="PRU00134"/>
    </source>
</evidence>
<dbReference type="Gene3D" id="6.10.140.2220">
    <property type="match status" value="1"/>
</dbReference>
<feature type="domain" description="SET" evidence="5">
    <location>
        <begin position="115"/>
        <end position="389"/>
    </location>
</feature>
<dbReference type="Gene3D" id="2.170.270.10">
    <property type="entry name" value="SET domain"/>
    <property type="match status" value="1"/>
</dbReference>
<feature type="domain" description="MYND-type" evidence="6">
    <location>
        <begin position="160"/>
        <end position="200"/>
    </location>
</feature>
<dbReference type="GO" id="GO:0008170">
    <property type="term" value="F:N-methyltransferase activity"/>
    <property type="evidence" value="ECO:0007669"/>
    <property type="project" value="UniProtKB-ARBA"/>
</dbReference>
<dbReference type="InterPro" id="IPR001214">
    <property type="entry name" value="SET_dom"/>
</dbReference>
<reference evidence="7" key="1">
    <citation type="submission" date="2018-07" db="EMBL/GenBank/DDBJ databases">
        <authorList>
            <person name="Quirk P.G."/>
            <person name="Krulwich T.A."/>
        </authorList>
    </citation>
    <scope>NUCLEOTIDE SEQUENCE</scope>
</reference>
<dbReference type="AlphaFoldDB" id="A0A336M3K9"/>
<keyword evidence="2 4" id="KW-0863">Zinc-finger</keyword>
<sequence>MENLCYKIEGLKIDPKNETTALEARQIGNRHFAKDTNFLKSLELYNKSLAYSPIGSTNMSICYANRSAAFFHAGLFKISLENIDLALKYGFRMSLNRNWNSLSYPPNEKYPFMVDGIELATSEKFGRYLRAKRDFNPGDVILRDKAILRFVDPDSKYSRCNYCLKSNLLNLQPCEYCSTAMFCGNECKNLAWKRYHKFECGTLYDPFVPSIRATLMVFTLFNDTSKIKDFILTAQNNPMTIFDFDYKSMREEDYFKIIFGMASNKSKLSEKDLLFLETSMKLRMYILLEETELNQLLNTQELKDLFLETSILLTLILNANSHAFYCLARMPNIGTPYKKDKFGKCLLPVLSLTNHSCEPKVNSAFRNNIAYLFVTRPIKAGEQIFDSYGPSFLNQTKDERKLLLHSYHFDCTCNACVKNYPVSELLPSKNISFDIVKKMELDCLDKDSFKNLMKESMEVFKKYNHHYPTKELCKLEQDIAAITECEINGFPLEFRMARII</sequence>
<dbReference type="PANTHER" id="PTHR47111:SF1">
    <property type="entry name" value="SET AND MYND DOMAIN-CONTAINING PROTEIN 4"/>
    <property type="match status" value="1"/>
</dbReference>
<dbReference type="Gene3D" id="1.10.220.160">
    <property type="match status" value="1"/>
</dbReference>
<dbReference type="SUPFAM" id="SSF48452">
    <property type="entry name" value="TPR-like"/>
    <property type="match status" value="1"/>
</dbReference>
<dbReference type="GO" id="GO:0008757">
    <property type="term" value="F:S-adenosylmethionine-dependent methyltransferase activity"/>
    <property type="evidence" value="ECO:0007669"/>
    <property type="project" value="UniProtKB-ARBA"/>
</dbReference>
<dbReference type="PANTHER" id="PTHR47111">
    <property type="entry name" value="BCDNA.LD29892"/>
    <property type="match status" value="1"/>
</dbReference>
<organism evidence="7">
    <name type="scientific">Culicoides sonorensis</name>
    <name type="common">Biting midge</name>
    <dbReference type="NCBI Taxonomy" id="179676"/>
    <lineage>
        <taxon>Eukaryota</taxon>
        <taxon>Metazoa</taxon>
        <taxon>Ecdysozoa</taxon>
        <taxon>Arthropoda</taxon>
        <taxon>Hexapoda</taxon>
        <taxon>Insecta</taxon>
        <taxon>Pterygota</taxon>
        <taxon>Neoptera</taxon>
        <taxon>Endopterygota</taxon>
        <taxon>Diptera</taxon>
        <taxon>Nematocera</taxon>
        <taxon>Chironomoidea</taxon>
        <taxon>Ceratopogonidae</taxon>
        <taxon>Ceratopogoninae</taxon>
        <taxon>Culicoides</taxon>
        <taxon>Monoculicoides</taxon>
    </lineage>
</organism>
<dbReference type="InterPro" id="IPR046341">
    <property type="entry name" value="SET_dom_sf"/>
</dbReference>
<dbReference type="InterPro" id="IPR002893">
    <property type="entry name" value="Znf_MYND"/>
</dbReference>
<dbReference type="OMA" id="TICEINM"/>
<name>A0A336M3K9_CULSO</name>
<dbReference type="Gene3D" id="1.25.40.10">
    <property type="entry name" value="Tetratricopeptide repeat domain"/>
    <property type="match status" value="1"/>
</dbReference>
<dbReference type="GO" id="GO:0008276">
    <property type="term" value="F:protein methyltransferase activity"/>
    <property type="evidence" value="ECO:0007669"/>
    <property type="project" value="UniProtKB-ARBA"/>
</dbReference>
<dbReference type="SMART" id="SM00317">
    <property type="entry name" value="SET"/>
    <property type="match status" value="1"/>
</dbReference>
<keyword evidence="3" id="KW-0862">Zinc</keyword>
<dbReference type="PROSITE" id="PS01360">
    <property type="entry name" value="ZF_MYND_1"/>
    <property type="match status" value="1"/>
</dbReference>